<evidence type="ECO:0000259" key="1">
    <source>
        <dbReference type="SMART" id="SM00228"/>
    </source>
</evidence>
<dbReference type="SUPFAM" id="SSF50156">
    <property type="entry name" value="PDZ domain-like"/>
    <property type="match status" value="1"/>
</dbReference>
<reference evidence="2" key="1">
    <citation type="journal article" date="2021" name="ISME J.">
        <title>Genomic evolution of the class Acidithiobacillia: deep-branching Proteobacteria living in extreme acidic conditions.</title>
        <authorList>
            <person name="Moya-Beltran A."/>
            <person name="Beard S."/>
            <person name="Rojas-Villalobos C."/>
            <person name="Issotta F."/>
            <person name="Gallardo Y."/>
            <person name="Ulloa R."/>
            <person name="Giaveno A."/>
            <person name="Degli Esposti M."/>
            <person name="Johnson D.B."/>
            <person name="Quatrini R."/>
        </authorList>
    </citation>
    <scope>NUCLEOTIDE SEQUENCE</scope>
    <source>
        <strain evidence="2">VAN18-1</strain>
    </source>
</reference>
<proteinExistence type="predicted"/>
<gene>
    <name evidence="2" type="ORF">HFQ13_11470</name>
</gene>
<protein>
    <submittedName>
        <fullName evidence="2">M61 family metallopeptidase</fullName>
    </submittedName>
</protein>
<dbReference type="SUPFAM" id="SSF55486">
    <property type="entry name" value="Metalloproteases ('zincins'), catalytic domain"/>
    <property type="match status" value="1"/>
</dbReference>
<name>A0AAE3CKJ0_9PROT</name>
<dbReference type="RefSeq" id="WP_215870886.1">
    <property type="nucleotide sequence ID" value="NZ_JAAXYO010000165.1"/>
</dbReference>
<keyword evidence="3" id="KW-1185">Reference proteome</keyword>
<dbReference type="Gene3D" id="1.10.390.10">
    <property type="entry name" value="Neutral Protease Domain 2"/>
    <property type="match status" value="1"/>
</dbReference>
<feature type="domain" description="PDZ" evidence="1">
    <location>
        <begin position="475"/>
        <end position="544"/>
    </location>
</feature>
<dbReference type="EMBL" id="JAAXYO010000165">
    <property type="protein sequence ID" value="MBU2788809.1"/>
    <property type="molecule type" value="Genomic_DNA"/>
</dbReference>
<dbReference type="Gene3D" id="2.60.40.3650">
    <property type="match status" value="1"/>
</dbReference>
<dbReference type="InterPro" id="IPR001478">
    <property type="entry name" value="PDZ"/>
</dbReference>
<evidence type="ECO:0000313" key="2">
    <source>
        <dbReference type="EMBL" id="MBU2788809.1"/>
    </source>
</evidence>
<accession>A0AAE3CKJ0</accession>
<dbReference type="Gene3D" id="2.30.42.10">
    <property type="match status" value="1"/>
</dbReference>
<dbReference type="SMART" id="SM00228">
    <property type="entry name" value="PDZ"/>
    <property type="match status" value="1"/>
</dbReference>
<dbReference type="Pfam" id="PF05299">
    <property type="entry name" value="Peptidase_M61"/>
    <property type="match status" value="1"/>
</dbReference>
<dbReference type="PIRSF" id="PIRSF016493">
    <property type="entry name" value="Glycyl_aminpptds"/>
    <property type="match status" value="1"/>
</dbReference>
<dbReference type="InterPro" id="IPR027268">
    <property type="entry name" value="Peptidase_M4/M1_CTD_sf"/>
</dbReference>
<comment type="caution">
    <text evidence="2">The sequence shown here is derived from an EMBL/GenBank/DDBJ whole genome shotgun (WGS) entry which is preliminary data.</text>
</comment>
<dbReference type="InterPro" id="IPR041489">
    <property type="entry name" value="PDZ_6"/>
</dbReference>
<dbReference type="InterPro" id="IPR040756">
    <property type="entry name" value="Peptidase_M61_N"/>
</dbReference>
<dbReference type="Pfam" id="PF17899">
    <property type="entry name" value="Peptidase_M61_N"/>
    <property type="match status" value="1"/>
</dbReference>
<dbReference type="InterPro" id="IPR024191">
    <property type="entry name" value="Peptidase_M61"/>
</dbReference>
<dbReference type="Pfam" id="PF17820">
    <property type="entry name" value="PDZ_6"/>
    <property type="match status" value="1"/>
</dbReference>
<dbReference type="AlphaFoldDB" id="A0AAE3CKJ0"/>
<evidence type="ECO:0000313" key="3">
    <source>
        <dbReference type="Proteomes" id="UP001197378"/>
    </source>
</evidence>
<dbReference type="InterPro" id="IPR007963">
    <property type="entry name" value="Peptidase_M61_catalytic"/>
</dbReference>
<organism evidence="2 3">
    <name type="scientific">Igneacidithiobacillus copahuensis</name>
    <dbReference type="NCBI Taxonomy" id="2724909"/>
    <lineage>
        <taxon>Bacteria</taxon>
        <taxon>Pseudomonadati</taxon>
        <taxon>Pseudomonadota</taxon>
        <taxon>Acidithiobacillia</taxon>
        <taxon>Acidithiobacillales</taxon>
        <taxon>Acidithiobacillaceae</taxon>
        <taxon>Igneacidithiobacillus</taxon>
    </lineage>
</organism>
<dbReference type="Proteomes" id="UP001197378">
    <property type="component" value="Unassembled WGS sequence"/>
</dbReference>
<sequence length="587" mass="65857">MNLQYHIRLQENAHLIQVDLHLAEPDPDGQILALPAWVPGSYTIRDLARHIVSMRATAGGRQLPVEKFRKDHWRLAPCIGPVTISYQVYAFDRSVRTAYLDDRGGFFNGPAVFLRVLSQEQQEHILQISGPADWQLATSMEAISDSAWSWGEFRAPDYRSFCNHPLLFGPLHRVDFCAGELPHHLALLGHGNPELLRLGEDLARICAYQQQFWGGSPFSRYHFLCMSGQNAYGGLEHQASSALLCNRSDLDGTDPKGYRQFLGLASHEYFHSWLVQGIRPAAWSDSFWETEMISRDLWVFEGITSYYDSLLLCRAGLWSPAQYLEELGQEITRLARRPGESYQSLAESSADAWTKLYHPHPSAANFEISYYNKGALAALCLDARLRQRGASLDAFLRRLWQDYGQRQRPLPEGEIFTLLEPILGNTGVDEVRQWVTETQPLPLQECLQILGVDLHWRAARDEQDRGGVEMDVRRADLGANWKKAAIGVELTFVRAGGAAEQAGLCPGDRLLALDGEEILAETLQSQIDRLTPGIPRHLHFLRDGRMHECDCVLLVPPLDTAYLQIGAGGDQRCSDWLSGASVAQSAG</sequence>
<dbReference type="InterPro" id="IPR036034">
    <property type="entry name" value="PDZ_sf"/>
</dbReference>